<gene>
    <name evidence="2" type="ORF">FHS74_005457</name>
</gene>
<dbReference type="InterPro" id="IPR032477">
    <property type="entry name" value="Glyco_hydro_64"/>
</dbReference>
<dbReference type="Gene3D" id="2.60.110.10">
    <property type="entry name" value="Thaumatin"/>
    <property type="match status" value="2"/>
</dbReference>
<feature type="domain" description="GH64" evidence="1">
    <location>
        <begin position="9"/>
        <end position="473"/>
    </location>
</feature>
<dbReference type="PANTHER" id="PTHR38165">
    <property type="match status" value="1"/>
</dbReference>
<organism evidence="2 3">
    <name type="scientific">Nitrospirillum iridis</name>
    <dbReference type="NCBI Taxonomy" id="765888"/>
    <lineage>
        <taxon>Bacteria</taxon>
        <taxon>Pseudomonadati</taxon>
        <taxon>Pseudomonadota</taxon>
        <taxon>Alphaproteobacteria</taxon>
        <taxon>Rhodospirillales</taxon>
        <taxon>Azospirillaceae</taxon>
        <taxon>Nitrospirillum</taxon>
    </lineage>
</organism>
<name>A0A7X0EHN9_9PROT</name>
<sequence length="488" mass="51301">MKTVTASPTGVPEAQLILDLTQTDLPEDTPVYFYVIGEVQTPGGNQYYYLDQDFIPRLMVASDNTQKAGKFPGMDNLPAKAQTALAANYPLPWADWSIKVSVWSNLILPLGNINTTTIPGLGTGTQAFSGRIYVSVGVPKLPFTVQTDKSGCTVIGYTAPVFGNGTGVGGSLTLFDWIEFSYDSEGNFNGNTTQVNQFGFPLYLSAEATSGGPLPVMGALTTSRNQILATLSTWAAPFNPGMLVPVPSAATAAYPANTSYLRALSPDELSSAGPGLASYYNTVVTSAYIAWQGSPLVLTDLASGSFTGVVFPTRGTVTIAPPPDYPAGALAFYTGSYTTMQDLATALNSDQPPALAFFLTGTANVVTSNEIWQCDGALATGDTAQKNVGKILAAAFNRGTVINNDGIVSTSMTDVDCACQASGFYANGTTFNPWASYFHMISTNGLAYAFAYDDVCDQNPSLPPPNQSLVAAWVRVALGPFNSAGISN</sequence>
<evidence type="ECO:0000259" key="1">
    <source>
        <dbReference type="PROSITE" id="PS52006"/>
    </source>
</evidence>
<dbReference type="PANTHER" id="PTHR38165:SF1">
    <property type="entry name" value="GLUCANASE B"/>
    <property type="match status" value="1"/>
</dbReference>
<dbReference type="Pfam" id="PF16483">
    <property type="entry name" value="Glyco_hydro_64"/>
    <property type="match status" value="1"/>
</dbReference>
<comment type="caution">
    <text evidence="2">The sequence shown here is derived from an EMBL/GenBank/DDBJ whole genome shotgun (WGS) entry which is preliminary data.</text>
</comment>
<evidence type="ECO:0000313" key="2">
    <source>
        <dbReference type="EMBL" id="MBB6254864.1"/>
    </source>
</evidence>
<dbReference type="AlphaFoldDB" id="A0A7X0EHN9"/>
<dbReference type="InterPro" id="IPR037176">
    <property type="entry name" value="Osmotin/thaumatin-like_sf"/>
</dbReference>
<accession>A0A7X0EHN9</accession>
<proteinExistence type="predicted"/>
<protein>
    <recommendedName>
        <fullName evidence="1">GH64 domain-containing protein</fullName>
    </recommendedName>
</protein>
<evidence type="ECO:0000313" key="3">
    <source>
        <dbReference type="Proteomes" id="UP000539175"/>
    </source>
</evidence>
<keyword evidence="3" id="KW-1185">Reference proteome</keyword>
<dbReference type="PROSITE" id="PS52006">
    <property type="entry name" value="GH64"/>
    <property type="match status" value="1"/>
</dbReference>
<dbReference type="InterPro" id="IPR037398">
    <property type="entry name" value="Glyco_hydro_64_fam"/>
</dbReference>
<dbReference type="RefSeq" id="WP_184807387.1">
    <property type="nucleotide sequence ID" value="NZ_JACIIZ010000021.1"/>
</dbReference>
<reference evidence="2 3" key="1">
    <citation type="submission" date="2020-08" db="EMBL/GenBank/DDBJ databases">
        <title>Genomic Encyclopedia of Type Strains, Phase IV (KMG-IV): sequencing the most valuable type-strain genomes for metagenomic binning, comparative biology and taxonomic classification.</title>
        <authorList>
            <person name="Goeker M."/>
        </authorList>
    </citation>
    <scope>NUCLEOTIDE SEQUENCE [LARGE SCALE GENOMIC DNA]</scope>
    <source>
        <strain evidence="2 3">DSM 22198</strain>
    </source>
</reference>
<dbReference type="EMBL" id="JACIIZ010000021">
    <property type="protein sequence ID" value="MBB6254864.1"/>
    <property type="molecule type" value="Genomic_DNA"/>
</dbReference>
<dbReference type="Proteomes" id="UP000539175">
    <property type="component" value="Unassembled WGS sequence"/>
</dbReference>